<dbReference type="AlphaFoldDB" id="A0A9Q5N8Z4"/>
<dbReference type="SUPFAM" id="SSF50978">
    <property type="entry name" value="WD40 repeat-like"/>
    <property type="match status" value="1"/>
</dbReference>
<reference evidence="4" key="1">
    <citation type="submission" date="2016-06" db="EMBL/GenBank/DDBJ databases">
        <title>Draft Genome sequence of the fungus Inonotus baumii.</title>
        <authorList>
            <person name="Zhu H."/>
            <person name="Lin W."/>
        </authorList>
    </citation>
    <scope>NUCLEOTIDE SEQUENCE</scope>
    <source>
        <strain evidence="4">821</strain>
    </source>
</reference>
<dbReference type="InterPro" id="IPR001680">
    <property type="entry name" value="WD40_rpt"/>
</dbReference>
<dbReference type="PANTHER" id="PTHR44472:SF1">
    <property type="entry name" value="DDB1 AND CUL4 ASSOCIATED FACTOR 4"/>
    <property type="match status" value="1"/>
</dbReference>
<proteinExistence type="predicted"/>
<evidence type="ECO:0000256" key="1">
    <source>
        <dbReference type="ARBA" id="ARBA00022574"/>
    </source>
</evidence>
<evidence type="ECO:0000256" key="3">
    <source>
        <dbReference type="PROSITE-ProRule" id="PRU00221"/>
    </source>
</evidence>
<evidence type="ECO:0000256" key="2">
    <source>
        <dbReference type="ARBA" id="ARBA00022737"/>
    </source>
</evidence>
<keyword evidence="2" id="KW-0677">Repeat</keyword>
<feature type="repeat" description="WD" evidence="3">
    <location>
        <begin position="366"/>
        <end position="397"/>
    </location>
</feature>
<dbReference type="InterPro" id="IPR052254">
    <property type="entry name" value="CUL4-DDB1_E3_ligase_receptor"/>
</dbReference>
<name>A0A9Q5N8Z4_SANBA</name>
<gene>
    <name evidence="4" type="ORF">A7U60_g4636</name>
</gene>
<evidence type="ECO:0000313" key="4">
    <source>
        <dbReference type="EMBL" id="OCB88231.1"/>
    </source>
</evidence>
<dbReference type="InterPro" id="IPR036322">
    <property type="entry name" value="WD40_repeat_dom_sf"/>
</dbReference>
<sequence length="444" mass="48951">MTRDGKPLELPGLYWDEERRRYFPIASRAKRKSIDEVAQPAYTDVKSSQWRRTVTSRYLQISRAGKGNFSQRLRLADDLEGLSLVNSYTELDPSLRPLTWQSSKIASFCTATTDDTLNVLVGDSRGVLHCSRAVNKTMPGINAGPDRFNDNSRLFTSYHLGSGSPIVKIATCGNLVVAVSNTCDSCLLAIRDLKAPDYSGVSFPRIDSTGDIRAASLLDKSLVLGMSNKLVWLQDVQSSIRNHRTLHTRSDVLSIVQSPNTITAGLRSGEVRLFDVRTRGDASTELIGSRYSKRSDWELGPSKDMKSRMAHAAVTHLQGVGDWEMLVGTSSGELEMFDLRFATGTRVEPTMSFKGHVNSYLLDLGITIDPTSSILFAAGQDRRIRAWSLKSGEQLGTVLGGAQLASPARALAVTQRDNNLRGGKWLWISQEDEIRVLRLGQPSS</sequence>
<dbReference type="PROSITE" id="PS50082">
    <property type="entry name" value="WD_REPEATS_2"/>
    <property type="match status" value="1"/>
</dbReference>
<evidence type="ECO:0000313" key="5">
    <source>
        <dbReference type="Proteomes" id="UP000757232"/>
    </source>
</evidence>
<dbReference type="Gene3D" id="2.130.10.10">
    <property type="entry name" value="YVTN repeat-like/Quinoprotein amine dehydrogenase"/>
    <property type="match status" value="2"/>
</dbReference>
<dbReference type="PANTHER" id="PTHR44472">
    <property type="entry name" value="DDB1- AND CUL4-ASSOCIATED FACTOR 4-RELATED"/>
    <property type="match status" value="1"/>
</dbReference>
<dbReference type="OrthoDB" id="128867at2759"/>
<dbReference type="Proteomes" id="UP000757232">
    <property type="component" value="Unassembled WGS sequence"/>
</dbReference>
<accession>A0A9Q5N8Z4</accession>
<protein>
    <submittedName>
        <fullName evidence="4">Uncharacterized protein</fullName>
    </submittedName>
</protein>
<dbReference type="EMBL" id="LNZH02000182">
    <property type="protein sequence ID" value="OCB88231.1"/>
    <property type="molecule type" value="Genomic_DNA"/>
</dbReference>
<dbReference type="InterPro" id="IPR015943">
    <property type="entry name" value="WD40/YVTN_repeat-like_dom_sf"/>
</dbReference>
<comment type="caution">
    <text evidence="4">The sequence shown here is derived from an EMBL/GenBank/DDBJ whole genome shotgun (WGS) entry which is preliminary data.</text>
</comment>
<keyword evidence="5" id="KW-1185">Reference proteome</keyword>
<keyword evidence="1 3" id="KW-0853">WD repeat</keyword>
<organism evidence="4 5">
    <name type="scientific">Sanghuangporus baumii</name>
    <name type="common">Phellinus baumii</name>
    <dbReference type="NCBI Taxonomy" id="108892"/>
    <lineage>
        <taxon>Eukaryota</taxon>
        <taxon>Fungi</taxon>
        <taxon>Dikarya</taxon>
        <taxon>Basidiomycota</taxon>
        <taxon>Agaricomycotina</taxon>
        <taxon>Agaricomycetes</taxon>
        <taxon>Hymenochaetales</taxon>
        <taxon>Hymenochaetaceae</taxon>
        <taxon>Sanghuangporus</taxon>
    </lineage>
</organism>